<dbReference type="EMBL" id="FNAE01000004">
    <property type="protein sequence ID" value="SDE80659.1"/>
    <property type="molecule type" value="Genomic_DNA"/>
</dbReference>
<dbReference type="InterPro" id="IPR050469">
    <property type="entry name" value="Diguanylate_Cyclase"/>
</dbReference>
<evidence type="ECO:0000256" key="4">
    <source>
        <dbReference type="ARBA" id="ARBA00034247"/>
    </source>
</evidence>
<evidence type="ECO:0000256" key="1">
    <source>
        <dbReference type="ARBA" id="ARBA00001946"/>
    </source>
</evidence>
<dbReference type="AlphaFoldDB" id="A0A1G7FXR4"/>
<dbReference type="Gene3D" id="3.30.70.270">
    <property type="match status" value="1"/>
</dbReference>
<dbReference type="InterPro" id="IPR029787">
    <property type="entry name" value="Nucleotide_cyclase"/>
</dbReference>
<dbReference type="RefSeq" id="WP_074679028.1">
    <property type="nucleotide sequence ID" value="NZ_FNAE01000004.1"/>
</dbReference>
<dbReference type="GO" id="GO:0000160">
    <property type="term" value="P:phosphorelay signal transduction system"/>
    <property type="evidence" value="ECO:0007669"/>
    <property type="project" value="InterPro"/>
</dbReference>
<evidence type="ECO:0000256" key="2">
    <source>
        <dbReference type="ARBA" id="ARBA00004533"/>
    </source>
</evidence>
<feature type="domain" description="Response regulatory" evidence="6">
    <location>
        <begin position="20"/>
        <end position="137"/>
    </location>
</feature>
<protein>
    <recommendedName>
        <fullName evidence="3">diguanylate cyclase</fullName>
        <ecNumber evidence="3">2.7.7.65</ecNumber>
    </recommendedName>
</protein>
<feature type="modified residue" description="4-aspartylphosphate" evidence="5">
    <location>
        <position position="70"/>
    </location>
</feature>
<evidence type="ECO:0000313" key="10">
    <source>
        <dbReference type="Proteomes" id="UP000182413"/>
    </source>
</evidence>
<evidence type="ECO:0000313" key="11">
    <source>
        <dbReference type="Proteomes" id="UP001278050"/>
    </source>
</evidence>
<keyword evidence="5" id="KW-0597">Phosphoprotein</keyword>
<dbReference type="PROSITE" id="PS50110">
    <property type="entry name" value="RESPONSE_REGULATORY"/>
    <property type="match status" value="1"/>
</dbReference>
<dbReference type="Gene3D" id="3.40.50.2300">
    <property type="match status" value="1"/>
</dbReference>
<evidence type="ECO:0000256" key="3">
    <source>
        <dbReference type="ARBA" id="ARBA00012528"/>
    </source>
</evidence>
<dbReference type="GO" id="GO:0005886">
    <property type="term" value="C:plasma membrane"/>
    <property type="evidence" value="ECO:0007669"/>
    <property type="project" value="UniProtKB-SubCell"/>
</dbReference>
<name>A0A1G7FXR4_9GAMM</name>
<dbReference type="GO" id="GO:0052621">
    <property type="term" value="F:diguanylate cyclase activity"/>
    <property type="evidence" value="ECO:0007669"/>
    <property type="project" value="UniProtKB-EC"/>
</dbReference>
<proteinExistence type="predicted"/>
<dbReference type="SUPFAM" id="SSF55073">
    <property type="entry name" value="Nucleotide cyclase"/>
    <property type="match status" value="1"/>
</dbReference>
<dbReference type="OrthoDB" id="9812260at2"/>
<dbReference type="PANTHER" id="PTHR45138">
    <property type="entry name" value="REGULATORY COMPONENTS OF SENSORY TRANSDUCTION SYSTEM"/>
    <property type="match status" value="1"/>
</dbReference>
<dbReference type="SUPFAM" id="SSF52172">
    <property type="entry name" value="CheY-like"/>
    <property type="match status" value="1"/>
</dbReference>
<evidence type="ECO:0000256" key="5">
    <source>
        <dbReference type="PROSITE-ProRule" id="PRU00169"/>
    </source>
</evidence>
<feature type="domain" description="GGDEF" evidence="7">
    <location>
        <begin position="201"/>
        <end position="338"/>
    </location>
</feature>
<dbReference type="CDD" id="cd01949">
    <property type="entry name" value="GGDEF"/>
    <property type="match status" value="1"/>
</dbReference>
<dbReference type="InterPro" id="IPR000160">
    <property type="entry name" value="GGDEF_dom"/>
</dbReference>
<comment type="catalytic activity">
    <reaction evidence="4">
        <text>2 GTP = 3',3'-c-di-GMP + 2 diphosphate</text>
        <dbReference type="Rhea" id="RHEA:24898"/>
        <dbReference type="ChEBI" id="CHEBI:33019"/>
        <dbReference type="ChEBI" id="CHEBI:37565"/>
        <dbReference type="ChEBI" id="CHEBI:58805"/>
        <dbReference type="EC" id="2.7.7.65"/>
    </reaction>
</comment>
<dbReference type="PROSITE" id="PS50887">
    <property type="entry name" value="GGDEF"/>
    <property type="match status" value="1"/>
</dbReference>
<comment type="cofactor">
    <cofactor evidence="1">
        <name>Mg(2+)</name>
        <dbReference type="ChEBI" id="CHEBI:18420"/>
    </cofactor>
</comment>
<dbReference type="InterPro" id="IPR001789">
    <property type="entry name" value="Sig_transdc_resp-reg_receiver"/>
</dbReference>
<dbReference type="NCBIfam" id="TIGR00254">
    <property type="entry name" value="GGDEF"/>
    <property type="match status" value="1"/>
</dbReference>
<sequence length="340" mass="37548">MHRPQGNSNHHYGLPDYSMMVLLVDDQAMIGEAVRRALSEESDIDFHFCSDPQQALNVAQQIKPTVILQDLIMPGVDGIELLAQYRAAPGLRDVPIIVLSTKEDPKVKSAAFTAGANDYLVKLPDVIELLARIRYHSRSYLTMLQRDEAYRALRESQQQLLDTNLVLQRLIKSDGLTGLANRRYFDEYLEIEWSRALRDQSELSLLMIDVDYFKAYNDQHGHVAGDEVLRRVGESLRASCTRASDLAARYGGEEFAVIMPGTAAGGARLQAEKIRRAVEAMGIPHDLPKPGSPISVSIGIATISPSMEHDPLSLVIKADEGLYLAKHSGRNQVAQAGGSS</sequence>
<comment type="subcellular location">
    <subcellularLocation>
        <location evidence="2">Cell inner membrane</location>
    </subcellularLocation>
</comment>
<dbReference type="SMART" id="SM00267">
    <property type="entry name" value="GGDEF"/>
    <property type="match status" value="1"/>
</dbReference>
<dbReference type="GO" id="GO:1902201">
    <property type="term" value="P:negative regulation of bacterial-type flagellum-dependent cell motility"/>
    <property type="evidence" value="ECO:0007669"/>
    <property type="project" value="TreeGrafter"/>
</dbReference>
<dbReference type="InterPro" id="IPR043128">
    <property type="entry name" value="Rev_trsase/Diguanyl_cyclase"/>
</dbReference>
<evidence type="ECO:0000313" key="9">
    <source>
        <dbReference type="EMBL" id="SDE80659.1"/>
    </source>
</evidence>
<gene>
    <name evidence="9" type="ORF">SAMN05216575_10447</name>
    <name evidence="8" type="ORF">SIM71_18185</name>
</gene>
<reference evidence="9 10" key="1">
    <citation type="submission" date="2016-10" db="EMBL/GenBank/DDBJ databases">
        <authorList>
            <person name="de Groot N.N."/>
        </authorList>
    </citation>
    <scope>NUCLEOTIDE SEQUENCE [LARGE SCALE GENOMIC DNA]</scope>
    <source>
        <strain evidence="9 10">JCM 10630</strain>
    </source>
</reference>
<dbReference type="FunFam" id="3.30.70.270:FF:000001">
    <property type="entry name" value="Diguanylate cyclase domain protein"/>
    <property type="match status" value="1"/>
</dbReference>
<dbReference type="EMBL" id="JAWXXP010000001">
    <property type="protein sequence ID" value="MDX5993994.1"/>
    <property type="molecule type" value="Genomic_DNA"/>
</dbReference>
<evidence type="ECO:0000259" key="7">
    <source>
        <dbReference type="PROSITE" id="PS50887"/>
    </source>
</evidence>
<dbReference type="InterPro" id="IPR011006">
    <property type="entry name" value="CheY-like_superfamily"/>
</dbReference>
<evidence type="ECO:0000259" key="6">
    <source>
        <dbReference type="PROSITE" id="PS50110"/>
    </source>
</evidence>
<organism evidence="9 10">
    <name type="scientific">Ectopseudomonas alcaliphila</name>
    <dbReference type="NCBI Taxonomy" id="101564"/>
    <lineage>
        <taxon>Bacteria</taxon>
        <taxon>Pseudomonadati</taxon>
        <taxon>Pseudomonadota</taxon>
        <taxon>Gammaproteobacteria</taxon>
        <taxon>Pseudomonadales</taxon>
        <taxon>Pseudomonadaceae</taxon>
        <taxon>Ectopseudomonas</taxon>
    </lineage>
</organism>
<dbReference type="Pfam" id="PF00990">
    <property type="entry name" value="GGDEF"/>
    <property type="match status" value="1"/>
</dbReference>
<dbReference type="EC" id="2.7.7.65" evidence="3"/>
<dbReference type="SMART" id="SM00448">
    <property type="entry name" value="REC"/>
    <property type="match status" value="1"/>
</dbReference>
<dbReference type="Proteomes" id="UP001278050">
    <property type="component" value="Unassembled WGS sequence"/>
</dbReference>
<dbReference type="Proteomes" id="UP000182413">
    <property type="component" value="Unassembled WGS sequence"/>
</dbReference>
<dbReference type="GO" id="GO:0043709">
    <property type="term" value="P:cell adhesion involved in single-species biofilm formation"/>
    <property type="evidence" value="ECO:0007669"/>
    <property type="project" value="TreeGrafter"/>
</dbReference>
<accession>A0A1G7FXR4</accession>
<reference evidence="8 11" key="2">
    <citation type="submission" date="2023-11" db="EMBL/GenBank/DDBJ databases">
        <title>MicrobeMod: A computational toolkit for identifying prokaryotic methylation and restriction-modification with nanopore sequencing.</title>
        <authorList>
            <person name="Crits-Christoph A."/>
            <person name="Kang S.C."/>
            <person name="Lee H."/>
            <person name="Ostrov N."/>
        </authorList>
    </citation>
    <scope>NUCLEOTIDE SEQUENCE [LARGE SCALE GENOMIC DNA]</scope>
    <source>
        <strain evidence="8 11">ATCC BAA-571</strain>
    </source>
</reference>
<dbReference type="PANTHER" id="PTHR45138:SF9">
    <property type="entry name" value="DIGUANYLATE CYCLASE DGCM-RELATED"/>
    <property type="match status" value="1"/>
</dbReference>
<evidence type="ECO:0000313" key="8">
    <source>
        <dbReference type="EMBL" id="MDX5993994.1"/>
    </source>
</evidence>
<dbReference type="Pfam" id="PF00072">
    <property type="entry name" value="Response_reg"/>
    <property type="match status" value="1"/>
</dbReference>
<keyword evidence="11" id="KW-1185">Reference proteome</keyword>